<dbReference type="InterPro" id="IPR006664">
    <property type="entry name" value="OMP_bac"/>
</dbReference>
<organism evidence="10 11">
    <name type="scientific">Solimonas fluminis</name>
    <dbReference type="NCBI Taxonomy" id="2086571"/>
    <lineage>
        <taxon>Bacteria</taxon>
        <taxon>Pseudomonadati</taxon>
        <taxon>Pseudomonadota</taxon>
        <taxon>Gammaproteobacteria</taxon>
        <taxon>Nevskiales</taxon>
        <taxon>Nevskiaceae</taxon>
        <taxon>Solimonas</taxon>
    </lineage>
</organism>
<dbReference type="Pfam" id="PF00127">
    <property type="entry name" value="Copper-bind"/>
    <property type="match status" value="1"/>
</dbReference>
<keyword evidence="8" id="KW-0732">Signal</keyword>
<dbReference type="Proteomes" id="UP000238220">
    <property type="component" value="Unassembled WGS sequence"/>
</dbReference>
<dbReference type="GO" id="GO:0005507">
    <property type="term" value="F:copper ion binding"/>
    <property type="evidence" value="ECO:0007669"/>
    <property type="project" value="InterPro"/>
</dbReference>
<feature type="signal peptide" evidence="8">
    <location>
        <begin position="1"/>
        <end position="27"/>
    </location>
</feature>
<evidence type="ECO:0000259" key="9">
    <source>
        <dbReference type="PROSITE" id="PS51123"/>
    </source>
</evidence>
<evidence type="ECO:0000256" key="1">
    <source>
        <dbReference type="ARBA" id="ARBA00004442"/>
    </source>
</evidence>
<gene>
    <name evidence="10" type="ORF">C3942_13410</name>
</gene>
<evidence type="ECO:0000256" key="3">
    <source>
        <dbReference type="ARBA" id="ARBA00023008"/>
    </source>
</evidence>
<proteinExistence type="predicted"/>
<evidence type="ECO:0000256" key="2">
    <source>
        <dbReference type="ARBA" id="ARBA00022723"/>
    </source>
</evidence>
<evidence type="ECO:0000256" key="4">
    <source>
        <dbReference type="ARBA" id="ARBA00023136"/>
    </source>
</evidence>
<evidence type="ECO:0000256" key="8">
    <source>
        <dbReference type="SAM" id="SignalP"/>
    </source>
</evidence>
<feature type="region of interest" description="Disordered" evidence="7">
    <location>
        <begin position="370"/>
        <end position="402"/>
    </location>
</feature>
<dbReference type="InterPro" id="IPR050330">
    <property type="entry name" value="Bact_OuterMem_StrucFunc"/>
</dbReference>
<dbReference type="Gene3D" id="2.60.40.420">
    <property type="entry name" value="Cupredoxins - blue copper proteins"/>
    <property type="match status" value="1"/>
</dbReference>
<dbReference type="InterPro" id="IPR036737">
    <property type="entry name" value="OmpA-like_sf"/>
</dbReference>
<keyword evidence="11" id="KW-1185">Reference proteome</keyword>
<evidence type="ECO:0000313" key="11">
    <source>
        <dbReference type="Proteomes" id="UP000238220"/>
    </source>
</evidence>
<dbReference type="InterPro" id="IPR006665">
    <property type="entry name" value="OmpA-like"/>
</dbReference>
<comment type="subcellular location">
    <subcellularLocation>
        <location evidence="1">Cell outer membrane</location>
    </subcellularLocation>
</comment>
<sequence length="482" mass="51480">MHHLHLRLKPRLIPLLAAAMFCGAAQADDDDYDDRYYLLPMASYVLADDARHTDDGYGATLGIGKRITPRFELELRGNYLKYKADDVERGPLGEILCGLVNCPEPDDVEIYAVGAAANLFLTRNLYLHGDVMGGDSTLMNAGLGLHLGGSDGGWGLRAEALFHSDEGDYEETQFNLGLHIPLGSRAAPKEVVEPVQVVPPVETAAEPVPPPAPPCELPGPGQPMTLEGCKAGDVIVLRGVNFEFDKSKLTVNAKTLLDMVADALLARTDIKVEIDGHTDAKGSDAYNQKLSERRAQSVKDYLGSRGVDLTRMATVGFGESKPITTNETDEGREINRRVELKVVEINGAAVVTYAPTPEGGTEVQIAEPAPAPAAAPHAHAEEPVPETVLAPEPPPAPAAAGGNAQVTIGMMVFEPKEITVTAGSTVTWLNDDGSNHNVAFSDQQSGRLRKGASWSRVFTTPGEHPYQCSIHGASMSGKVIVK</sequence>
<comment type="caution">
    <text evidence="10">The sequence shown here is derived from an EMBL/GenBank/DDBJ whole genome shotgun (WGS) entry which is preliminary data.</text>
</comment>
<dbReference type="SUPFAM" id="SSF49503">
    <property type="entry name" value="Cupredoxins"/>
    <property type="match status" value="1"/>
</dbReference>
<dbReference type="InterPro" id="IPR000923">
    <property type="entry name" value="BlueCu_1"/>
</dbReference>
<feature type="domain" description="OmpA-like" evidence="9">
    <location>
        <begin position="229"/>
        <end position="346"/>
    </location>
</feature>
<dbReference type="PROSITE" id="PS51123">
    <property type="entry name" value="OMPA_2"/>
    <property type="match status" value="1"/>
</dbReference>
<keyword evidence="2" id="KW-0479">Metal-binding</keyword>
<protein>
    <recommendedName>
        <fullName evidence="9">OmpA-like domain-containing protein</fullName>
    </recommendedName>
</protein>
<dbReference type="GO" id="GO:0009279">
    <property type="term" value="C:cell outer membrane"/>
    <property type="evidence" value="ECO:0007669"/>
    <property type="project" value="UniProtKB-SubCell"/>
</dbReference>
<evidence type="ECO:0000256" key="7">
    <source>
        <dbReference type="SAM" id="MobiDB-lite"/>
    </source>
</evidence>
<dbReference type="AlphaFoldDB" id="A0A2S5TEL5"/>
<feature type="chain" id="PRO_5015453890" description="OmpA-like domain-containing protein" evidence="8">
    <location>
        <begin position="28"/>
        <end position="482"/>
    </location>
</feature>
<dbReference type="InterPro" id="IPR008972">
    <property type="entry name" value="Cupredoxin"/>
</dbReference>
<dbReference type="SUPFAM" id="SSF103088">
    <property type="entry name" value="OmpA-like"/>
    <property type="match status" value="1"/>
</dbReference>
<evidence type="ECO:0000313" key="10">
    <source>
        <dbReference type="EMBL" id="PPE73268.1"/>
    </source>
</evidence>
<evidence type="ECO:0000256" key="6">
    <source>
        <dbReference type="PROSITE-ProRule" id="PRU00473"/>
    </source>
</evidence>
<dbReference type="GO" id="GO:0009055">
    <property type="term" value="F:electron transfer activity"/>
    <property type="evidence" value="ECO:0007669"/>
    <property type="project" value="InterPro"/>
</dbReference>
<dbReference type="PANTHER" id="PTHR30329">
    <property type="entry name" value="STATOR ELEMENT OF FLAGELLAR MOTOR COMPLEX"/>
    <property type="match status" value="1"/>
</dbReference>
<name>A0A2S5TEL5_9GAMM</name>
<dbReference type="RefSeq" id="WP_104230864.1">
    <property type="nucleotide sequence ID" value="NZ_PSNW01000007.1"/>
</dbReference>
<accession>A0A2S5TEL5</accession>
<dbReference type="Gene3D" id="3.30.1330.60">
    <property type="entry name" value="OmpA-like domain"/>
    <property type="match status" value="1"/>
</dbReference>
<dbReference type="InterPro" id="IPR006690">
    <property type="entry name" value="OMPA-like_CS"/>
</dbReference>
<keyword evidence="4 6" id="KW-0472">Membrane</keyword>
<reference evidence="10 11" key="1">
    <citation type="submission" date="2018-02" db="EMBL/GenBank/DDBJ databases">
        <title>Genome sequencing of Solimonas sp. HR-BB.</title>
        <authorList>
            <person name="Lee Y."/>
            <person name="Jeon C.O."/>
        </authorList>
    </citation>
    <scope>NUCLEOTIDE SEQUENCE [LARGE SCALE GENOMIC DNA]</scope>
    <source>
        <strain evidence="10 11">HR-BB</strain>
    </source>
</reference>
<dbReference type="Gene3D" id="2.40.160.20">
    <property type="match status" value="1"/>
</dbReference>
<dbReference type="PANTHER" id="PTHR30329:SF21">
    <property type="entry name" value="LIPOPROTEIN YIAD-RELATED"/>
    <property type="match status" value="1"/>
</dbReference>
<dbReference type="CDD" id="cd07185">
    <property type="entry name" value="OmpA_C-like"/>
    <property type="match status" value="1"/>
</dbReference>
<keyword evidence="5" id="KW-0998">Cell outer membrane</keyword>
<dbReference type="PRINTS" id="PR01021">
    <property type="entry name" value="OMPADOMAIN"/>
</dbReference>
<dbReference type="PROSITE" id="PS01068">
    <property type="entry name" value="OMPA_1"/>
    <property type="match status" value="1"/>
</dbReference>
<dbReference type="Pfam" id="PF00691">
    <property type="entry name" value="OmpA"/>
    <property type="match status" value="1"/>
</dbReference>
<evidence type="ECO:0000256" key="5">
    <source>
        <dbReference type="ARBA" id="ARBA00023237"/>
    </source>
</evidence>
<dbReference type="OrthoDB" id="1149075at2"/>
<keyword evidence="3" id="KW-0186">Copper</keyword>
<dbReference type="EMBL" id="PSNW01000007">
    <property type="protein sequence ID" value="PPE73268.1"/>
    <property type="molecule type" value="Genomic_DNA"/>
</dbReference>